<name>A0A165DF10_9BASI</name>
<gene>
    <name evidence="2" type="ORF">CALCODRAFT_486962</name>
</gene>
<feature type="compositionally biased region" description="Pro residues" evidence="1">
    <location>
        <begin position="194"/>
        <end position="223"/>
    </location>
</feature>
<organism evidence="2 3">
    <name type="scientific">Calocera cornea HHB12733</name>
    <dbReference type="NCBI Taxonomy" id="1353952"/>
    <lineage>
        <taxon>Eukaryota</taxon>
        <taxon>Fungi</taxon>
        <taxon>Dikarya</taxon>
        <taxon>Basidiomycota</taxon>
        <taxon>Agaricomycotina</taxon>
        <taxon>Dacrymycetes</taxon>
        <taxon>Dacrymycetales</taxon>
        <taxon>Dacrymycetaceae</taxon>
        <taxon>Calocera</taxon>
    </lineage>
</organism>
<feature type="region of interest" description="Disordered" evidence="1">
    <location>
        <begin position="187"/>
        <end position="247"/>
    </location>
</feature>
<feature type="region of interest" description="Disordered" evidence="1">
    <location>
        <begin position="287"/>
        <end position="308"/>
    </location>
</feature>
<evidence type="ECO:0000313" key="2">
    <source>
        <dbReference type="EMBL" id="KZT52670.1"/>
    </source>
</evidence>
<dbReference type="EMBL" id="KV424059">
    <property type="protein sequence ID" value="KZT52670.1"/>
    <property type="molecule type" value="Genomic_DNA"/>
</dbReference>
<accession>A0A165DF10</accession>
<proteinExistence type="predicted"/>
<evidence type="ECO:0000313" key="3">
    <source>
        <dbReference type="Proteomes" id="UP000076842"/>
    </source>
</evidence>
<reference evidence="2 3" key="1">
    <citation type="journal article" date="2016" name="Mol. Biol. Evol.">
        <title>Comparative Genomics of Early-Diverging Mushroom-Forming Fungi Provides Insights into the Origins of Lignocellulose Decay Capabilities.</title>
        <authorList>
            <person name="Nagy L.G."/>
            <person name="Riley R."/>
            <person name="Tritt A."/>
            <person name="Adam C."/>
            <person name="Daum C."/>
            <person name="Floudas D."/>
            <person name="Sun H."/>
            <person name="Yadav J.S."/>
            <person name="Pangilinan J."/>
            <person name="Larsson K.H."/>
            <person name="Matsuura K."/>
            <person name="Barry K."/>
            <person name="Labutti K."/>
            <person name="Kuo R."/>
            <person name="Ohm R.A."/>
            <person name="Bhattacharya S.S."/>
            <person name="Shirouzu T."/>
            <person name="Yoshinaga Y."/>
            <person name="Martin F.M."/>
            <person name="Grigoriev I.V."/>
            <person name="Hibbett D.S."/>
        </authorList>
    </citation>
    <scope>NUCLEOTIDE SEQUENCE [LARGE SCALE GENOMIC DNA]</scope>
    <source>
        <strain evidence="2 3">HHB12733</strain>
    </source>
</reference>
<evidence type="ECO:0000256" key="1">
    <source>
        <dbReference type="SAM" id="MobiDB-lite"/>
    </source>
</evidence>
<dbReference type="Proteomes" id="UP000076842">
    <property type="component" value="Unassembled WGS sequence"/>
</dbReference>
<dbReference type="InParanoid" id="A0A165DF10"/>
<dbReference type="STRING" id="1353952.A0A165DF10"/>
<sequence>MPAQTPRLSEACIHLQRLRDSGPDEELWGEDLAPSTLRDLVDVLRAPDDPRYLLSLWLAKEYERRSWDAELASSGWLDMMAARGLRAVLAVDIRQRDLEELVLILRWLCHCRVADVLNSRVLEEVQPLFRQKLLEGMRSFMSVDYAELRAVLRRWKETDHGELQRQKRAAAAAASVDPNFHYGSGDGELVPAAFAPPAPPPPPPRAPTPPPAAALPPAAPPPLDGSGSRMYVNLGRRDLRPPSQRTTFRHRVTGTDIKPLKVTRIPVQPSILPPPKERLLLFGLEEEPDAAAEETQAGEAEMSILATT</sequence>
<keyword evidence="3" id="KW-1185">Reference proteome</keyword>
<dbReference type="AlphaFoldDB" id="A0A165DF10"/>
<protein>
    <submittedName>
        <fullName evidence="2">Uncharacterized protein</fullName>
    </submittedName>
</protein>